<evidence type="ECO:0000256" key="3">
    <source>
        <dbReference type="ARBA" id="ARBA00022679"/>
    </source>
</evidence>
<dbReference type="InterPro" id="IPR015421">
    <property type="entry name" value="PyrdxlP-dep_Trfase_major"/>
</dbReference>
<dbReference type="EC" id="2.9.1.1" evidence="8"/>
<dbReference type="Pfam" id="PF03841">
    <property type="entry name" value="SelA"/>
    <property type="match status" value="1"/>
</dbReference>
<organism evidence="8">
    <name type="scientific">anaerobic digester metagenome</name>
    <dbReference type="NCBI Taxonomy" id="1263854"/>
    <lineage>
        <taxon>unclassified sequences</taxon>
        <taxon>metagenomes</taxon>
        <taxon>ecological metagenomes</taxon>
    </lineage>
</organism>
<dbReference type="AlphaFoldDB" id="A0A485M0B6"/>
<dbReference type="InterPro" id="IPR015424">
    <property type="entry name" value="PyrdxlP-dep_Trfase"/>
</dbReference>
<evidence type="ECO:0000256" key="2">
    <source>
        <dbReference type="ARBA" id="ARBA00022490"/>
    </source>
</evidence>
<evidence type="ECO:0000256" key="4">
    <source>
        <dbReference type="ARBA" id="ARBA00022898"/>
    </source>
</evidence>
<keyword evidence="5" id="KW-0648">Protein biosynthesis</keyword>
<keyword evidence="2" id="KW-0963">Cytoplasm</keyword>
<dbReference type="InterPro" id="IPR018319">
    <property type="entry name" value="SelA-like"/>
</dbReference>
<dbReference type="Pfam" id="PF12390">
    <property type="entry name" value="Se-cys_synth_N"/>
    <property type="match status" value="1"/>
</dbReference>
<dbReference type="PANTHER" id="PTHR32328">
    <property type="entry name" value="L-SERYL-TRNA(SEC) SELENIUM TRANSFERASE"/>
    <property type="match status" value="1"/>
</dbReference>
<gene>
    <name evidence="8" type="primary">selA</name>
    <name evidence="8" type="ORF">SCFA_1200003</name>
</gene>
<keyword evidence="6" id="KW-0711">Selenium</keyword>
<name>A0A485M0B6_9ZZZZ</name>
<dbReference type="Gene3D" id="3.40.640.10">
    <property type="entry name" value="Type I PLP-dependent aspartate aminotransferase-like (Major domain)"/>
    <property type="match status" value="1"/>
</dbReference>
<comment type="cofactor">
    <cofactor evidence="1">
        <name>pyridoxal 5'-phosphate</name>
        <dbReference type="ChEBI" id="CHEBI:597326"/>
    </cofactor>
</comment>
<sequence length="453" mass="48616">MNDAYRSIPKVDVVLKEPALAELPYAPELVKRAVKDALEKIREAIGSGEISRSPDASQVAAGVSGELVKVLETGLKEVINAAGVVVYTNLGRAPLADEAVDALVSAARGYSDLEFDLEKGSRGSRQNHIRPLTRSCFGAEDALVVNNNAAAVLLVLNTLARGKEVIVSRGELVEIGGSFRMPEVMSMSGAVMREVGATNKTRLSDYRSAITDNTGLIVKVHRSNFSIVGFTDEVEIRELSGLAREFGIPLYVDMGSGIPFDLSPYGIPDEWTIPGCLEFSDVLSFSGDKVLGGPQAGIILGKSGLIGQMAANPLHRAIRIDKLGIASLGATLRLLAKGRYHDIPVLRMIMEDITSVRARAEELKSLLNIEHAEIVPTRAVVGGGSAPTKSFPSYGLMITSPLAVAVHTRLRRGKPAVVARIEEDRLIFDMKAVDSSLIPVLAEKIREAFDHGF</sequence>
<dbReference type="PANTHER" id="PTHR32328:SF0">
    <property type="entry name" value="L-SERYL-TRNA(SEC) SELENIUM TRANSFERASE"/>
    <property type="match status" value="1"/>
</dbReference>
<protein>
    <submittedName>
        <fullName evidence="8">L-seryl-tRNA(Sec) selenium transferase</fullName>
        <ecNumber evidence="8">2.9.1.1</ecNumber>
    </submittedName>
</protein>
<dbReference type="GO" id="GO:0005737">
    <property type="term" value="C:cytoplasm"/>
    <property type="evidence" value="ECO:0007669"/>
    <property type="project" value="InterPro"/>
</dbReference>
<reference evidence="8" key="1">
    <citation type="submission" date="2019-03" db="EMBL/GenBank/DDBJ databases">
        <authorList>
            <person name="Hao L."/>
        </authorList>
    </citation>
    <scope>NUCLEOTIDE SEQUENCE</scope>
</reference>
<evidence type="ECO:0000256" key="5">
    <source>
        <dbReference type="ARBA" id="ARBA00022917"/>
    </source>
</evidence>
<keyword evidence="3 8" id="KW-0808">Transferase</keyword>
<evidence type="ECO:0000256" key="6">
    <source>
        <dbReference type="ARBA" id="ARBA00023266"/>
    </source>
</evidence>
<dbReference type="EMBL" id="CAADRM010000025">
    <property type="protein sequence ID" value="VFU12009.1"/>
    <property type="molecule type" value="Genomic_DNA"/>
</dbReference>
<evidence type="ECO:0000256" key="1">
    <source>
        <dbReference type="ARBA" id="ARBA00001933"/>
    </source>
</evidence>
<dbReference type="HAMAP" id="MF_00423">
    <property type="entry name" value="SelA"/>
    <property type="match status" value="1"/>
</dbReference>
<dbReference type="GO" id="GO:0004125">
    <property type="term" value="F:L-seryl-tRNA(Sec) selenium transferase activity"/>
    <property type="evidence" value="ECO:0007669"/>
    <property type="project" value="UniProtKB-EC"/>
</dbReference>
<accession>A0A485M0B6</accession>
<proteinExistence type="inferred from homology"/>
<evidence type="ECO:0000259" key="7">
    <source>
        <dbReference type="Pfam" id="PF12390"/>
    </source>
</evidence>
<dbReference type="InterPro" id="IPR025862">
    <property type="entry name" value="SelA_trans_N_dom"/>
</dbReference>
<dbReference type="NCBIfam" id="TIGR00474">
    <property type="entry name" value="selA"/>
    <property type="match status" value="1"/>
</dbReference>
<dbReference type="GO" id="GO:0001514">
    <property type="term" value="P:selenocysteine incorporation"/>
    <property type="evidence" value="ECO:0007669"/>
    <property type="project" value="InterPro"/>
</dbReference>
<dbReference type="Gene3D" id="3.90.1150.180">
    <property type="match status" value="1"/>
</dbReference>
<keyword evidence="4" id="KW-0663">Pyridoxal phosphate</keyword>
<dbReference type="InterPro" id="IPR004534">
    <property type="entry name" value="SelA_trans"/>
</dbReference>
<evidence type="ECO:0000313" key="8">
    <source>
        <dbReference type="EMBL" id="VFU12009.1"/>
    </source>
</evidence>
<feature type="domain" description="L-seryl-tRNA selenium transferase N-terminal" evidence="7">
    <location>
        <begin position="5"/>
        <end position="42"/>
    </location>
</feature>
<dbReference type="SUPFAM" id="SSF53383">
    <property type="entry name" value="PLP-dependent transferases"/>
    <property type="match status" value="1"/>
</dbReference>